<organism evidence="10 11">
    <name type="scientific">Corynebacterium pseudopelargi</name>
    <dbReference type="NCBI Taxonomy" id="2080757"/>
    <lineage>
        <taxon>Bacteria</taxon>
        <taxon>Bacillati</taxon>
        <taxon>Actinomycetota</taxon>
        <taxon>Actinomycetes</taxon>
        <taxon>Mycobacteriales</taxon>
        <taxon>Corynebacteriaceae</taxon>
        <taxon>Corynebacterium</taxon>
    </lineage>
</organism>
<dbReference type="Gene3D" id="3.40.640.10">
    <property type="entry name" value="Type I PLP-dependent aspartate aminotransferase-like (Major domain)"/>
    <property type="match status" value="1"/>
</dbReference>
<evidence type="ECO:0000256" key="8">
    <source>
        <dbReference type="RuleBase" id="RU004506"/>
    </source>
</evidence>
<keyword evidence="5 8" id="KW-0663">Pyridoxal phosphate</keyword>
<evidence type="ECO:0000256" key="4">
    <source>
        <dbReference type="ARBA" id="ARBA00022679"/>
    </source>
</evidence>
<evidence type="ECO:0000313" key="11">
    <source>
        <dbReference type="Proteomes" id="UP000271426"/>
    </source>
</evidence>
<evidence type="ECO:0000313" key="10">
    <source>
        <dbReference type="EMBL" id="AZA09230.1"/>
    </source>
</evidence>
<dbReference type="Pfam" id="PF00266">
    <property type="entry name" value="Aminotran_5"/>
    <property type="match status" value="1"/>
</dbReference>
<keyword evidence="11" id="KW-1185">Reference proteome</keyword>
<reference evidence="10 11" key="1">
    <citation type="submission" date="2018-11" db="EMBL/GenBank/DDBJ databases">
        <authorList>
            <person name="Kleinhagauer T."/>
            <person name="Glaeser S.P."/>
            <person name="Spergser J."/>
            <person name="Ruckert C."/>
            <person name="Kaempfer P."/>
            <person name="Busse H.-J."/>
        </authorList>
    </citation>
    <scope>NUCLEOTIDE SEQUENCE [LARGE SCALE GENOMIC DNA]</scope>
    <source>
        <strain evidence="10 11">812CH</strain>
    </source>
</reference>
<dbReference type="GO" id="GO:0031071">
    <property type="term" value="F:cysteine desulfurase activity"/>
    <property type="evidence" value="ECO:0007669"/>
    <property type="project" value="UniProtKB-UniRule"/>
</dbReference>
<evidence type="ECO:0000256" key="2">
    <source>
        <dbReference type="ARBA" id="ARBA00010447"/>
    </source>
</evidence>
<dbReference type="Proteomes" id="UP000271426">
    <property type="component" value="Chromosome"/>
</dbReference>
<evidence type="ECO:0000256" key="5">
    <source>
        <dbReference type="ARBA" id="ARBA00022898"/>
    </source>
</evidence>
<dbReference type="GO" id="GO:0006534">
    <property type="term" value="P:cysteine metabolic process"/>
    <property type="evidence" value="ECO:0007669"/>
    <property type="project" value="UniProtKB-UniRule"/>
</dbReference>
<dbReference type="RefSeq" id="WP_123960187.1">
    <property type="nucleotide sequence ID" value="NZ_CP033898.1"/>
</dbReference>
<dbReference type="CDD" id="cd06453">
    <property type="entry name" value="SufS_like"/>
    <property type="match status" value="1"/>
</dbReference>
<name>A0A3G6IYM7_9CORY</name>
<keyword evidence="4 8" id="KW-0808">Transferase</keyword>
<comment type="catalytic activity">
    <reaction evidence="6 8">
        <text>(sulfur carrier)-H + L-cysteine = (sulfur carrier)-SH + L-alanine</text>
        <dbReference type="Rhea" id="RHEA:43892"/>
        <dbReference type="Rhea" id="RHEA-COMP:14737"/>
        <dbReference type="Rhea" id="RHEA-COMP:14739"/>
        <dbReference type="ChEBI" id="CHEBI:29917"/>
        <dbReference type="ChEBI" id="CHEBI:35235"/>
        <dbReference type="ChEBI" id="CHEBI:57972"/>
        <dbReference type="ChEBI" id="CHEBI:64428"/>
        <dbReference type="EC" id="2.8.1.7"/>
    </reaction>
</comment>
<feature type="domain" description="Aminotransferase class V" evidence="9">
    <location>
        <begin position="34"/>
        <end position="407"/>
    </location>
</feature>
<dbReference type="InterPro" id="IPR000192">
    <property type="entry name" value="Aminotrans_V_dom"/>
</dbReference>
<sequence length="423" mass="46382">MSRFSLEDGTLDVEAIRAEFPILKRTVRNDMPLVYLDSGATSQRPERVWRAEEHFVLHTNAPVHRGAYQLAEEATDAYEDARDAIADFVGADGDELAFCKNATEALNLVAYVLGDQRAGDLAVSEGDTVVVTEIEHHANLVPWQELCHRTGAKLKWYSATEDGRIDLDSLSLDPSVKVVAFTHQSNVTGAQADVAELVARAREVGALTVLDACQSVPHMPVDFHALDVDFAAFSGHKMCGPQGVGALYGKRDILAQLPPFLTGGSMIEVVKMEGSTFAPPPQRFEAGTQMNSQVVGLGEAVKFLNEVGMERIEAHEHMLCAYALQRLQQIPGLRIIGPNTADHRGAAVSFVVEGLHPHDLGQVLDDRGVCIRVGHHCAWPAHRSMKVQSTARASFYLYNTKEEVDALVDAIVYAKRFFQVEDE</sequence>
<dbReference type="EMBL" id="CP033898">
    <property type="protein sequence ID" value="AZA09230.1"/>
    <property type="molecule type" value="Genomic_DNA"/>
</dbReference>
<dbReference type="Gene3D" id="3.90.1150.10">
    <property type="entry name" value="Aspartate Aminotransferase, domain 1"/>
    <property type="match status" value="1"/>
</dbReference>
<dbReference type="InterPro" id="IPR020578">
    <property type="entry name" value="Aminotrans_V_PyrdxlP_BS"/>
</dbReference>
<evidence type="ECO:0000259" key="9">
    <source>
        <dbReference type="Pfam" id="PF00266"/>
    </source>
</evidence>
<evidence type="ECO:0000256" key="1">
    <source>
        <dbReference type="ARBA" id="ARBA00001933"/>
    </source>
</evidence>
<gene>
    <name evidence="10" type="primary">csd</name>
    <name evidence="10" type="ORF">CPPEL_05550</name>
</gene>
<comment type="similarity">
    <text evidence="2 8">Belongs to the class-V pyridoxal-phosphate-dependent aminotransferase family. Csd subfamily.</text>
</comment>
<accession>A0A3G6IYM7</accession>
<protein>
    <recommendedName>
        <fullName evidence="3 8">Cysteine desulfurase</fullName>
        <ecNumber evidence="3 8">2.8.1.7</ecNumber>
    </recommendedName>
</protein>
<comment type="cofactor">
    <cofactor evidence="1 7">
        <name>pyridoxal 5'-phosphate</name>
        <dbReference type="ChEBI" id="CHEBI:597326"/>
    </cofactor>
</comment>
<proteinExistence type="inferred from homology"/>
<dbReference type="KEGG" id="cpso:CPPEL_05550"/>
<dbReference type="NCBIfam" id="TIGR01979">
    <property type="entry name" value="sufS"/>
    <property type="match status" value="1"/>
</dbReference>
<dbReference type="InterPro" id="IPR015422">
    <property type="entry name" value="PyrdxlP-dep_Trfase_small"/>
</dbReference>
<dbReference type="PROSITE" id="PS00595">
    <property type="entry name" value="AA_TRANSFER_CLASS_5"/>
    <property type="match status" value="1"/>
</dbReference>
<dbReference type="InterPro" id="IPR015421">
    <property type="entry name" value="PyrdxlP-dep_Trfase_major"/>
</dbReference>
<dbReference type="OrthoDB" id="9804366at2"/>
<evidence type="ECO:0000256" key="3">
    <source>
        <dbReference type="ARBA" id="ARBA00012239"/>
    </source>
</evidence>
<dbReference type="PANTHER" id="PTHR43586">
    <property type="entry name" value="CYSTEINE DESULFURASE"/>
    <property type="match status" value="1"/>
</dbReference>
<dbReference type="InterPro" id="IPR010970">
    <property type="entry name" value="Cys_dSase_SufS"/>
</dbReference>
<comment type="function">
    <text evidence="8">Catalyzes the removal of elemental sulfur and selenium atoms from L-cysteine, L-cystine, L-selenocysteine, and L-selenocystine to produce L-alanine.</text>
</comment>
<dbReference type="PANTHER" id="PTHR43586:SF8">
    <property type="entry name" value="CYSTEINE DESULFURASE 1, CHLOROPLASTIC"/>
    <property type="match status" value="1"/>
</dbReference>
<dbReference type="SUPFAM" id="SSF53383">
    <property type="entry name" value="PLP-dependent transferases"/>
    <property type="match status" value="1"/>
</dbReference>
<evidence type="ECO:0000256" key="7">
    <source>
        <dbReference type="RuleBase" id="RU004504"/>
    </source>
</evidence>
<evidence type="ECO:0000256" key="6">
    <source>
        <dbReference type="ARBA" id="ARBA00050776"/>
    </source>
</evidence>
<dbReference type="GO" id="GO:0030170">
    <property type="term" value="F:pyridoxal phosphate binding"/>
    <property type="evidence" value="ECO:0007669"/>
    <property type="project" value="UniProtKB-UniRule"/>
</dbReference>
<dbReference type="EC" id="2.8.1.7" evidence="3 8"/>
<dbReference type="AlphaFoldDB" id="A0A3G6IYM7"/>
<dbReference type="InterPro" id="IPR015424">
    <property type="entry name" value="PyrdxlP-dep_Trfase"/>
</dbReference>